<evidence type="ECO:0008006" key="4">
    <source>
        <dbReference type="Google" id="ProtNLM"/>
    </source>
</evidence>
<sequence length="231" mass="25011">MLPTDVERRLSELIQVQEIIGIKRENGQILVQASMGGDHKSPWMPYSLPFMGNTAIFAYPKIGMGGLVVSESGENEVNRFLCLYDIANIFGGLGETDFKILFHNGDSIHHAGNNLQINVSNETVINSQAKTVVNSQEIITNSDRITLNASSQAIIKSPIINLNGNVFISGGLSAGGGMGRSSLQAVFNYPVVFNNTARFNAPAYSVEMIVNGIPLTTHKHDTPEGMSDVME</sequence>
<evidence type="ECO:0000313" key="3">
    <source>
        <dbReference type="Proteomes" id="UP000829542"/>
    </source>
</evidence>
<accession>A0ABY3WZQ1</accession>
<name>A0ABY3WZQ1_9GAMM</name>
<dbReference type="Gene3D" id="2.40.50.230">
    <property type="entry name" value="Gp5 N-terminal domain"/>
    <property type="match status" value="1"/>
</dbReference>
<gene>
    <name evidence="1" type="ORF">MMG00_09785</name>
    <name evidence="2" type="ORF">MMG00_12870</name>
</gene>
<dbReference type="RefSeq" id="WP_242147825.1">
    <property type="nucleotide sequence ID" value="NZ_CP093379.1"/>
</dbReference>
<reference evidence="1 3" key="1">
    <citation type="submission" date="2022-03" db="EMBL/GenBank/DDBJ databases">
        <title>Ignatzschineria rhizosphaerae HR5S32.</title>
        <authorList>
            <person name="Sun J.Q."/>
            <person name="Feng J.Y."/>
        </authorList>
    </citation>
    <scope>NUCLEOTIDE SEQUENCE [LARGE SCALE GENOMIC DNA]</scope>
    <source>
        <strain evidence="1 3">HR5S32</strain>
    </source>
</reference>
<dbReference type="EMBL" id="CP093379">
    <property type="protein sequence ID" value="UNM96074.1"/>
    <property type="molecule type" value="Genomic_DNA"/>
</dbReference>
<keyword evidence="3" id="KW-1185">Reference proteome</keyword>
<evidence type="ECO:0000313" key="1">
    <source>
        <dbReference type="EMBL" id="UNM95510.1"/>
    </source>
</evidence>
<protein>
    <recommendedName>
        <fullName evidence="4">Gp5/Type VI secretion system Vgr protein OB-fold domain-containing protein</fullName>
    </recommendedName>
</protein>
<organism evidence="1 3">
    <name type="scientific">Ignatzschineria rhizosphaerae</name>
    <dbReference type="NCBI Taxonomy" id="2923279"/>
    <lineage>
        <taxon>Bacteria</taxon>
        <taxon>Pseudomonadati</taxon>
        <taxon>Pseudomonadota</taxon>
        <taxon>Gammaproteobacteria</taxon>
        <taxon>Cardiobacteriales</taxon>
        <taxon>Ignatzschineriaceae</taxon>
        <taxon>Ignatzschineria</taxon>
    </lineage>
</organism>
<dbReference type="Proteomes" id="UP000829542">
    <property type="component" value="Chromosome"/>
</dbReference>
<dbReference type="InterPro" id="IPR037026">
    <property type="entry name" value="Vgr_OB-fold_dom_sf"/>
</dbReference>
<proteinExistence type="predicted"/>
<evidence type="ECO:0000313" key="2">
    <source>
        <dbReference type="EMBL" id="UNM96074.1"/>
    </source>
</evidence>
<dbReference type="EMBL" id="CP093379">
    <property type="protein sequence ID" value="UNM95510.1"/>
    <property type="molecule type" value="Genomic_DNA"/>
</dbReference>